<dbReference type="EMBL" id="LR746272">
    <property type="protein sequence ID" value="CAA7401412.1"/>
    <property type="molecule type" value="Genomic_DNA"/>
</dbReference>
<organism evidence="5 6">
    <name type="scientific">Spirodela intermedia</name>
    <name type="common">Intermediate duckweed</name>
    <dbReference type="NCBI Taxonomy" id="51605"/>
    <lineage>
        <taxon>Eukaryota</taxon>
        <taxon>Viridiplantae</taxon>
        <taxon>Streptophyta</taxon>
        <taxon>Embryophyta</taxon>
        <taxon>Tracheophyta</taxon>
        <taxon>Spermatophyta</taxon>
        <taxon>Magnoliopsida</taxon>
        <taxon>Liliopsida</taxon>
        <taxon>Araceae</taxon>
        <taxon>Lemnoideae</taxon>
        <taxon>Spirodela</taxon>
    </lineage>
</organism>
<sequence>MVIVTGDRYLDSLVRFVERNAEPLLEGALTLKLNPVGLHYVQSRLEALEELERLLAGAPVDYLRAYVSDLGDHRALEQLRRILRLLTSLKVISVLAPPARDPTPLSLLPFGRLKVLELRGCDLSSSTARGLLELRHTLEKLICHNSTDALRHVFASRLVDIRDSPTWNRLSFVSCACNGLVLMDESLQLLPVVETLDLSRNHFAKVDNLRKCTKLFHLDLGFNHLRTVASLSEVLCPIVKLVLRNNALTTLRGIENLKSVEGLDLSYNILSNFSELEILASLPLLHSVWLEGNPICCARWYRAHYFSLFSCPEKVKLDEKGISRREYWERHVIIAGRRKRPAGYGFYFPAKENAGGRDRVNAKKKKVSRLASIRDEKQMRYFCGEDADQESASCDTDNLKDENVIIDDESEIKGLMNRVEFMKKEQAVLWLRDFREWMDQTVDGTANLGKFSDSNMCFDMGRDTKQTKCEKHLGKRPLHLMDILQTSKGEGSITILETDVPSTVGQKLVDFHERDSLKQSVGSRIGFRTGKTDPGNVQLEACYEEVPDSVCVEKNSPSFTNLTIEVNEDTERHNNLVSLTSIEEIIFSRQSSLCPVSPPHYQEDILHRRQNLEEEFLQLSAETFSVTSSDSDTSSSDGDSWEFCDSCLEHSQLFNKESMKRIISDNVSDFQLNENSSDVVQEGVRLSYNAPVETDASSQRPLMSNHGKPFLIHDLDDSSTAEIINQGFGDRRKGKWKAKRMVAVISQGNSLAANKDPALKRLDGLDAHSFDLPSNNESHLDRLQDREQMKLIQDADMRNPLLNCFQRAYLKAKPSSLHDRKAPIEKYFVMNLAESGVSDSCQEFICCDWISEEEPNYQEREVVVLLSTKQKVYVLLIDETCEGPGLISKVLGCYRREEIKEVVIGLELQALRVRIEGDVSHIFLARSAKKLERLLYLLHVCDTSGPNSGCSIKGWEQVQVELFDKYICGGLKLSIFLYAMLLFYHDGYEGESWLSRSLFLVEGYLLLCIENLVEFGKSTDDFAAPTSYFSLHSCFPIENITEMVIEPRETRCLTLAVKNSTIREGKRGPLSAEESLHLPRWRLKWFSEEALLSFVALLKALHAELSTAPLRVMCRTS</sequence>
<keyword evidence="6" id="KW-1185">Reference proteome</keyword>
<dbReference type="OrthoDB" id="7451790at2759"/>
<dbReference type="GO" id="GO:0005737">
    <property type="term" value="C:cytoplasm"/>
    <property type="evidence" value="ECO:0007669"/>
    <property type="project" value="UniProtKB-SubCell"/>
</dbReference>
<keyword evidence="3" id="KW-0433">Leucine-rich repeat</keyword>
<dbReference type="PANTHER" id="PTHR15454">
    <property type="entry name" value="NISCHARIN RELATED"/>
    <property type="match status" value="1"/>
</dbReference>
<dbReference type="PANTHER" id="PTHR15454:SF69">
    <property type="entry name" value="SERINE_THREONINE-PROTEIN KINASE 11-INTERACTING PROTEIN"/>
    <property type="match status" value="1"/>
</dbReference>
<dbReference type="FunFam" id="3.80.10.10:FF:000801">
    <property type="entry name" value="Outer arm dynein light chain 1"/>
    <property type="match status" value="1"/>
</dbReference>
<name>A0A7I8KV90_SPIIN</name>
<evidence type="ECO:0000256" key="1">
    <source>
        <dbReference type="ARBA" id="ARBA00004496"/>
    </source>
</evidence>
<evidence type="ECO:0000313" key="5">
    <source>
        <dbReference type="EMBL" id="CAA7401412.1"/>
    </source>
</evidence>
<protein>
    <submittedName>
        <fullName evidence="5">Uncharacterized protein</fullName>
    </submittedName>
</protein>
<dbReference type="InterPro" id="IPR032675">
    <property type="entry name" value="LRR_dom_sf"/>
</dbReference>
<dbReference type="AlphaFoldDB" id="A0A7I8KV90"/>
<dbReference type="Gene3D" id="3.80.10.10">
    <property type="entry name" value="Ribonuclease Inhibitor"/>
    <property type="match status" value="1"/>
</dbReference>
<evidence type="ECO:0000256" key="3">
    <source>
        <dbReference type="ARBA" id="ARBA00022614"/>
    </source>
</evidence>
<comment type="subcellular location">
    <subcellularLocation>
        <location evidence="1">Cytoplasm</location>
    </subcellularLocation>
</comment>
<dbReference type="Proteomes" id="UP000663760">
    <property type="component" value="Chromosome 9"/>
</dbReference>
<evidence type="ECO:0000256" key="2">
    <source>
        <dbReference type="ARBA" id="ARBA00022490"/>
    </source>
</evidence>
<reference evidence="5" key="1">
    <citation type="submission" date="2020-02" db="EMBL/GenBank/DDBJ databases">
        <authorList>
            <person name="Scholz U."/>
            <person name="Mascher M."/>
            <person name="Fiebig A."/>
        </authorList>
    </citation>
    <scope>NUCLEOTIDE SEQUENCE</scope>
</reference>
<dbReference type="SUPFAM" id="SSF52058">
    <property type="entry name" value="L domain-like"/>
    <property type="match status" value="1"/>
</dbReference>
<accession>A0A7I8KV90</accession>
<keyword evidence="2" id="KW-0963">Cytoplasm</keyword>
<proteinExistence type="predicted"/>
<dbReference type="FunFam" id="3.80.10.10:FF:000502">
    <property type="entry name" value="Predicted protein"/>
    <property type="match status" value="1"/>
</dbReference>
<gene>
    <name evidence="5" type="ORF">SI8410_09012090</name>
</gene>
<keyword evidence="4" id="KW-0677">Repeat</keyword>
<evidence type="ECO:0000256" key="4">
    <source>
        <dbReference type="ARBA" id="ARBA00022737"/>
    </source>
</evidence>
<evidence type="ECO:0000313" key="6">
    <source>
        <dbReference type="Proteomes" id="UP000663760"/>
    </source>
</evidence>